<feature type="domain" description="FAS1-like dehydratase" evidence="1">
    <location>
        <begin position="138"/>
        <end position="206"/>
    </location>
</feature>
<dbReference type="Gene3D" id="3.10.129.10">
    <property type="entry name" value="Hotdog Thioesterase"/>
    <property type="match status" value="1"/>
</dbReference>
<keyword evidence="3" id="KW-1185">Reference proteome</keyword>
<protein>
    <submittedName>
        <fullName evidence="2">Related to HTD2 - mitochondrial 3-hydroxyacyl-thioester dehydratase</fullName>
    </submittedName>
</protein>
<evidence type="ECO:0000313" key="3">
    <source>
        <dbReference type="Proteomes" id="UP001294444"/>
    </source>
</evidence>
<dbReference type="InterPro" id="IPR029069">
    <property type="entry name" value="HotDog_dom_sf"/>
</dbReference>
<dbReference type="InterPro" id="IPR039569">
    <property type="entry name" value="FAS1-like_DH_region"/>
</dbReference>
<evidence type="ECO:0000313" key="2">
    <source>
        <dbReference type="EMBL" id="SNX83151.1"/>
    </source>
</evidence>
<reference evidence="2" key="1">
    <citation type="submission" date="2023-10" db="EMBL/GenBank/DDBJ databases">
        <authorList>
            <person name="Guldener U."/>
        </authorList>
    </citation>
    <scope>NUCLEOTIDE SEQUENCE</scope>
    <source>
        <strain evidence="2">Mp4</strain>
    </source>
</reference>
<dbReference type="GO" id="GO:0019171">
    <property type="term" value="F:(3R)-hydroxyacyl-[acyl-carrier-protein] dehydratase activity"/>
    <property type="evidence" value="ECO:0007669"/>
    <property type="project" value="TreeGrafter"/>
</dbReference>
<proteinExistence type="predicted"/>
<organism evidence="2 3">
    <name type="scientific">Melanopsichium pennsylvanicum</name>
    <dbReference type="NCBI Taxonomy" id="63383"/>
    <lineage>
        <taxon>Eukaryota</taxon>
        <taxon>Fungi</taxon>
        <taxon>Dikarya</taxon>
        <taxon>Basidiomycota</taxon>
        <taxon>Ustilaginomycotina</taxon>
        <taxon>Ustilaginomycetes</taxon>
        <taxon>Ustilaginales</taxon>
        <taxon>Ustilaginaceae</taxon>
        <taxon>Melanopsichium</taxon>
    </lineage>
</organism>
<gene>
    <name evidence="2" type="ORF">MEPE_01857</name>
</gene>
<accession>A0AAJ4XJK1</accession>
<dbReference type="GO" id="GO:0005739">
    <property type="term" value="C:mitochondrion"/>
    <property type="evidence" value="ECO:0007669"/>
    <property type="project" value="TreeGrafter"/>
</dbReference>
<dbReference type="InterPro" id="IPR052741">
    <property type="entry name" value="Mitochondrial_HTD2"/>
</dbReference>
<dbReference type="EMBL" id="OAPG01000003">
    <property type="protein sequence ID" value="SNX83151.1"/>
    <property type="molecule type" value="Genomic_DNA"/>
</dbReference>
<name>A0AAJ4XJK1_9BASI</name>
<dbReference type="Proteomes" id="UP001294444">
    <property type="component" value="Unassembled WGS sequence"/>
</dbReference>
<dbReference type="SUPFAM" id="SSF54637">
    <property type="entry name" value="Thioesterase/thiol ester dehydrase-isomerase"/>
    <property type="match status" value="1"/>
</dbReference>
<dbReference type="PANTHER" id="PTHR28152:SF1">
    <property type="entry name" value="HYDROXYACYL-THIOESTER DEHYDRATASE TYPE 2, MITOCHONDRIAL"/>
    <property type="match status" value="1"/>
</dbReference>
<dbReference type="AlphaFoldDB" id="A0AAJ4XJK1"/>
<evidence type="ECO:0000259" key="1">
    <source>
        <dbReference type="Pfam" id="PF13452"/>
    </source>
</evidence>
<comment type="caution">
    <text evidence="2">The sequence shown here is derived from an EMBL/GenBank/DDBJ whole genome shotgun (WGS) entry which is preliminary data.</text>
</comment>
<dbReference type="Pfam" id="PF13452">
    <property type="entry name" value="FAS1_DH_region"/>
    <property type="match status" value="1"/>
</dbReference>
<sequence>MSRLAPAQRLMRSSMPFSKLKAATCSKVVTPISYSRNISTTGPALSSSSTSLEKWIQAVQSQTKTLHDTADLNKARQLLLVLPNLSSSLVTSSRNLLEKHTGEDAMSLSPGSPMPFGAELVLFNPLLSECTLGSDGTERTFGPPGGLDQRMWASGSFEFEKGKRLKMGQDVTCKVAVESVQPKEGAKTGKMVLVTRKLRYENDEGLVMTERRCHVYRKQKPAEERRYRAPVASNAPKASEVEEKHSDFGFDYYATRAALFRYSAATFNAHRIHLDPEYCRNEEGHSASASKEISGQVHKFEYRATSPLTVEQTIRLRGAWEGTDKKAASLFVLNEAGTVCMTAKVTVV</sequence>
<dbReference type="PANTHER" id="PTHR28152">
    <property type="entry name" value="HYDROXYACYL-THIOESTER DEHYDRATASE TYPE 2, MITOCHONDRIAL"/>
    <property type="match status" value="1"/>
</dbReference>